<reference evidence="1" key="1">
    <citation type="submission" date="2021-01" db="EMBL/GenBank/DDBJ databases">
        <authorList>
            <person name="Corre E."/>
            <person name="Pelletier E."/>
            <person name="Niang G."/>
            <person name="Scheremetjew M."/>
            <person name="Finn R."/>
            <person name="Kale V."/>
            <person name="Holt S."/>
            <person name="Cochrane G."/>
            <person name="Meng A."/>
            <person name="Brown T."/>
            <person name="Cohen L."/>
        </authorList>
    </citation>
    <scope>NUCLEOTIDE SEQUENCE</scope>
    <source>
        <strain evidence="1">Pop2</strain>
    </source>
</reference>
<organism evidence="1">
    <name type="scientific">Ditylum brightwellii</name>
    <dbReference type="NCBI Taxonomy" id="49249"/>
    <lineage>
        <taxon>Eukaryota</taxon>
        <taxon>Sar</taxon>
        <taxon>Stramenopiles</taxon>
        <taxon>Ochrophyta</taxon>
        <taxon>Bacillariophyta</taxon>
        <taxon>Mediophyceae</taxon>
        <taxon>Lithodesmiophycidae</taxon>
        <taxon>Lithodesmiales</taxon>
        <taxon>Lithodesmiaceae</taxon>
        <taxon>Ditylum</taxon>
    </lineage>
</organism>
<sequence>MLQHFIHVGNSSRTSITLNLGLAMLTNYDISSKFSSTDSVRLVDSFTTSIFSILLLLPSLFVGKRSSFLRLLGTLPSKSSLMMTQRHKGQSSCIDNHLTMHSS</sequence>
<proteinExistence type="predicted"/>
<accession>A0A7S2A1D8</accession>
<protein>
    <submittedName>
        <fullName evidence="1">Uncharacterized protein</fullName>
    </submittedName>
</protein>
<dbReference type="AlphaFoldDB" id="A0A7S2A1D8"/>
<gene>
    <name evidence="1" type="ORF">DBRI1063_LOCUS23670</name>
</gene>
<evidence type="ECO:0000313" key="1">
    <source>
        <dbReference type="EMBL" id="CAD9354805.1"/>
    </source>
</evidence>
<dbReference type="EMBL" id="HBGN01036898">
    <property type="protein sequence ID" value="CAD9354805.1"/>
    <property type="molecule type" value="Transcribed_RNA"/>
</dbReference>
<name>A0A7S2A1D8_9STRA</name>